<dbReference type="InterPro" id="IPR007232">
    <property type="entry name" value="Rad52_Rad59_Rad22"/>
</dbReference>
<keyword evidence="2" id="KW-0227">DNA damage</keyword>
<name>A0A024G5R1_9STRA</name>
<reference evidence="6 7" key="1">
    <citation type="submission" date="2012-05" db="EMBL/GenBank/DDBJ databases">
        <title>Recombination and specialization in a pathogen metapopulation.</title>
        <authorList>
            <person name="Gardiner A."/>
            <person name="Kemen E."/>
            <person name="Schultz-Larsen T."/>
            <person name="MacLean D."/>
            <person name="Van Oosterhout C."/>
            <person name="Jones J.D.G."/>
        </authorList>
    </citation>
    <scope>NUCLEOTIDE SEQUENCE [LARGE SCALE GENOMIC DNA]</scope>
    <source>
        <strain evidence="6 7">Ac Nc2</strain>
    </source>
</reference>
<gene>
    <name evidence="6" type="ORF">BN9_027760</name>
</gene>
<dbReference type="OrthoDB" id="206565at2759"/>
<feature type="compositionally biased region" description="Polar residues" evidence="5">
    <location>
        <begin position="236"/>
        <end position="245"/>
    </location>
</feature>
<evidence type="ECO:0000256" key="5">
    <source>
        <dbReference type="SAM" id="MobiDB-lite"/>
    </source>
</evidence>
<dbReference type="InterPro" id="IPR041247">
    <property type="entry name" value="Rad52_fam"/>
</dbReference>
<dbReference type="GO" id="GO:0000724">
    <property type="term" value="P:double-strand break repair via homologous recombination"/>
    <property type="evidence" value="ECO:0007669"/>
    <property type="project" value="TreeGrafter"/>
</dbReference>
<dbReference type="SUPFAM" id="SSF54768">
    <property type="entry name" value="dsRNA-binding domain-like"/>
    <property type="match status" value="1"/>
</dbReference>
<evidence type="ECO:0000256" key="1">
    <source>
        <dbReference type="ARBA" id="ARBA00006638"/>
    </source>
</evidence>
<dbReference type="InParanoid" id="A0A024G5R1"/>
<dbReference type="Gene3D" id="3.30.390.80">
    <property type="entry name" value="DNA repair protein Rad52/59/22"/>
    <property type="match status" value="1"/>
</dbReference>
<dbReference type="GO" id="GO:0006312">
    <property type="term" value="P:mitotic recombination"/>
    <property type="evidence" value="ECO:0007669"/>
    <property type="project" value="TreeGrafter"/>
</dbReference>
<comment type="similarity">
    <text evidence="1">Belongs to the RAD52 family.</text>
</comment>
<dbReference type="PANTHER" id="PTHR12132">
    <property type="entry name" value="DNA REPAIR AND RECOMBINATION PROTEIN RAD52, RAD59"/>
    <property type="match status" value="1"/>
</dbReference>
<dbReference type="AlphaFoldDB" id="A0A024G5R1"/>
<evidence type="ECO:0008006" key="8">
    <source>
        <dbReference type="Google" id="ProtNLM"/>
    </source>
</evidence>
<dbReference type="GO" id="GO:0005634">
    <property type="term" value="C:nucleus"/>
    <property type="evidence" value="ECO:0007669"/>
    <property type="project" value="TreeGrafter"/>
</dbReference>
<evidence type="ECO:0000256" key="4">
    <source>
        <dbReference type="ARBA" id="ARBA00023204"/>
    </source>
</evidence>
<dbReference type="Pfam" id="PF04098">
    <property type="entry name" value="Rad52_Rad22"/>
    <property type="match status" value="1"/>
</dbReference>
<dbReference type="PANTHER" id="PTHR12132:SF1">
    <property type="entry name" value="DNA REPAIR PROTEIN RAD52 HOMOLOG"/>
    <property type="match status" value="1"/>
</dbReference>
<keyword evidence="7" id="KW-1185">Reference proteome</keyword>
<dbReference type="STRING" id="65357.A0A024G5R1"/>
<dbReference type="InterPro" id="IPR042525">
    <property type="entry name" value="Rad52_Rad59_Rad22_sf"/>
</dbReference>
<comment type="caution">
    <text evidence="6">The sequence shown here is derived from an EMBL/GenBank/DDBJ whole genome shotgun (WGS) entry which is preliminary data.</text>
</comment>
<keyword evidence="3" id="KW-0233">DNA recombination</keyword>
<proteinExistence type="inferred from homology"/>
<evidence type="ECO:0000256" key="2">
    <source>
        <dbReference type="ARBA" id="ARBA00022763"/>
    </source>
</evidence>
<evidence type="ECO:0000313" key="6">
    <source>
        <dbReference type="EMBL" id="CCI41992.1"/>
    </source>
</evidence>
<evidence type="ECO:0000313" key="7">
    <source>
        <dbReference type="Proteomes" id="UP000053237"/>
    </source>
</evidence>
<evidence type="ECO:0000256" key="3">
    <source>
        <dbReference type="ARBA" id="ARBA00023172"/>
    </source>
</evidence>
<organism evidence="6 7">
    <name type="scientific">Albugo candida</name>
    <dbReference type="NCBI Taxonomy" id="65357"/>
    <lineage>
        <taxon>Eukaryota</taxon>
        <taxon>Sar</taxon>
        <taxon>Stramenopiles</taxon>
        <taxon>Oomycota</taxon>
        <taxon>Peronosporomycetes</taxon>
        <taxon>Albuginales</taxon>
        <taxon>Albuginaceae</taxon>
        <taxon>Albugo</taxon>
    </lineage>
</organism>
<keyword evidence="4" id="KW-0234">DNA repair</keyword>
<dbReference type="EMBL" id="CAIX01000028">
    <property type="protein sequence ID" value="CCI41992.1"/>
    <property type="molecule type" value="Genomic_DNA"/>
</dbReference>
<dbReference type="Proteomes" id="UP000053237">
    <property type="component" value="Unassembled WGS sequence"/>
</dbReference>
<feature type="region of interest" description="Disordered" evidence="5">
    <location>
        <begin position="215"/>
        <end position="270"/>
    </location>
</feature>
<dbReference type="FunFam" id="3.30.390.80:FF:000001">
    <property type="entry name" value="DNA repair protein RAD52 homolog"/>
    <property type="match status" value="1"/>
</dbReference>
<dbReference type="GO" id="GO:0045002">
    <property type="term" value="P:double-strand break repair via single-strand annealing"/>
    <property type="evidence" value="ECO:0007669"/>
    <property type="project" value="TreeGrafter"/>
</dbReference>
<sequence>MKRKLAEVNQLEATAQSERRIDQQCTSIPHLNVITESIDLNEWKSSLFTQVSKHVADTILSNVFRPSLFGASSFSENDKMNTDKMLHQKLGKENLSRRPGPRGTRLTYIESCKAIELANQTFGFNGWSCRLLECKEEYREKKQDKWSIAFSSLVRIELKDGTSHEDVGFGQADGQRDLGAALEQAKKASISDARKRALRLFGEYLGNSCYDKEGVTSDDQPRFNAANTPAVPTRTRLGSSTTIHQPSRPLDQYGRQKHSTTPPLHPNREKGIQGHEYVRAQQAQHCEKPIQDSNKTEPTVYDMNDISLSQFDYNPADHGNGQICST</sequence>
<accession>A0A024G5R1</accession>
<protein>
    <recommendedName>
        <fullName evidence="8">Rad52/22 double-strand break repair protein</fullName>
    </recommendedName>
</protein>